<reference evidence="7 8" key="1">
    <citation type="submission" date="2022-08" db="EMBL/GenBank/DDBJ databases">
        <authorList>
            <person name="Li F."/>
        </authorList>
    </citation>
    <scope>NUCLEOTIDE SEQUENCE [LARGE SCALE GENOMIC DNA]</scope>
    <source>
        <strain evidence="7 8">10F1B-8-1</strain>
    </source>
</reference>
<keyword evidence="4" id="KW-1133">Transmembrane helix</keyword>
<evidence type="ECO:0000313" key="8">
    <source>
        <dbReference type="Proteomes" id="UP001205337"/>
    </source>
</evidence>
<dbReference type="Pfam" id="PF17210">
    <property type="entry name" value="SdrD_B"/>
    <property type="match status" value="1"/>
</dbReference>
<sequence length="1109" mass="113825">MAAVAASALLTVGGTAESASALSGHVQGTVFRDYNQNGVYDSTVGSDGLTDAPLKGVTATVYNTAGTAVGTAVTNAAGAYDITVSPALPDSTRLRIQFSGYPATFTDSFAGTGNGTSVQFTTVGATGVNFALHKTTDYSRGTTGTPLITAIQGNGSPALNYTTTGLNTAVRNVTALTAIMPSAAVHTAAPTAATSLATFQEIGATWGVAMQSLGHTTAGDRYYIYASAVTKRHSDWGPRGIDGLYRIEVTVASNGTITRNGLTSYDLTATGVNYGVVNINGTTTTAAQGARDLADRNTGLSGVQSLDTGAYAAAGKVGIGGIAYDDGYLYVVNLNDKQVWRYNVANFGQAPTLVSNAPALTAAERPWAITVNGGSLYLGVTNSTNLATGAKVVQIPLSGAAASTALTVPLNYTRGIGWVDDDPVSTTVLTQEAAQWHTWTDNYNTIWNDSDSVVTYFRAWAQPLLSGLSFDDGGNLSLGFIDRFSYQTGVDALWPTSYTGYQSGTINALPIGDVLYAGRNSAGTLSIENLGSSGTSTITTTSAGLDTVTRSPGYGAEGAVWGQPVRQNYQHGGREFFEDSVAYNGAGRIVNYEGVVHDETALGAVATLAGSTQLTTTSFDPAVTYNGAGSRFLSLTDGHSIEGFNQYLPGTGYFGKNGGIGGVAYLLADAPVEIGNRVWYDADADGIQDADEPAINGAPVQLWTADTSGNPVTQLAATTTSTVSGQAGTYYFRTEDASSGGTTGFVKNADYVVVFPSGTAASTVNLQWPTGTSATVQSAFTGLTWAQMVRTTATAGSDTLIDSNPNVTTGRAPVTVGGMGENDHSIDAGWVGYSTFRIAKVVNGTGPPGASYTFTIGSAVNFRGDDRLATSGPATAPYVDTVSYTVGAGQTVTTTESIPYGYTLTVTENGMPGAAISFSPNTGGADDDTGRIVISPTGTAGGQLLTATNSYASFAVTKTLSPTATLPAGTSFPIEYTIGGGAVQTATVAVGTPLTITGAPYGSTVRIREPLTGPFTWGGLVWTSGTWTQGAATLSRDADGWITLTAPSSATPLALTLTNHPYTPPALPFTGGLGSDLFTIGGALVILVAGGLAVWQFAVRRRRPGATRA</sequence>
<dbReference type="SUPFAM" id="SSF117074">
    <property type="entry name" value="Hypothetical protein PA1324"/>
    <property type="match status" value="2"/>
</dbReference>
<evidence type="ECO:0000259" key="5">
    <source>
        <dbReference type="Pfam" id="PF17210"/>
    </source>
</evidence>
<feature type="transmembrane region" description="Helical" evidence="4">
    <location>
        <begin position="1077"/>
        <end position="1099"/>
    </location>
</feature>
<comment type="subcellular location">
    <subcellularLocation>
        <location evidence="1">Secreted</location>
    </subcellularLocation>
</comment>
<evidence type="ECO:0000256" key="2">
    <source>
        <dbReference type="ARBA" id="ARBA00022525"/>
    </source>
</evidence>
<accession>A0ABT1ZD67</accession>
<dbReference type="InterPro" id="IPR033764">
    <property type="entry name" value="Sdr_B"/>
</dbReference>
<evidence type="ECO:0000259" key="6">
    <source>
        <dbReference type="Pfam" id="PF19407"/>
    </source>
</evidence>
<keyword evidence="2" id="KW-0964">Secreted</keyword>
<dbReference type="Proteomes" id="UP001205337">
    <property type="component" value="Unassembled WGS sequence"/>
</dbReference>
<evidence type="ECO:0000256" key="1">
    <source>
        <dbReference type="ARBA" id="ARBA00004613"/>
    </source>
</evidence>
<dbReference type="EMBL" id="JANTHX010000004">
    <property type="protein sequence ID" value="MCS0498637.1"/>
    <property type="molecule type" value="Genomic_DNA"/>
</dbReference>
<dbReference type="InterPro" id="IPR013783">
    <property type="entry name" value="Ig-like_fold"/>
</dbReference>
<feature type="domain" description="DUF5979" evidence="6">
    <location>
        <begin position="836"/>
        <end position="951"/>
    </location>
</feature>
<name>A0ABT1ZD67_9MICO</name>
<protein>
    <submittedName>
        <fullName evidence="7">DUF5979 domain-containing protein</fullName>
    </submittedName>
</protein>
<evidence type="ECO:0000256" key="3">
    <source>
        <dbReference type="ARBA" id="ARBA00022729"/>
    </source>
</evidence>
<comment type="caution">
    <text evidence="7">The sequence shown here is derived from an EMBL/GenBank/DDBJ whole genome shotgun (WGS) entry which is preliminary data.</text>
</comment>
<dbReference type="RefSeq" id="WP_258797621.1">
    <property type="nucleotide sequence ID" value="NZ_JANTHX010000004.1"/>
</dbReference>
<dbReference type="InterPro" id="IPR046022">
    <property type="entry name" value="DUF5979"/>
</dbReference>
<dbReference type="SUPFAM" id="SSF63825">
    <property type="entry name" value="YWTD domain"/>
    <property type="match status" value="1"/>
</dbReference>
<dbReference type="Pfam" id="PF19407">
    <property type="entry name" value="DUF5979"/>
    <property type="match status" value="1"/>
</dbReference>
<keyword evidence="8" id="KW-1185">Reference proteome</keyword>
<feature type="domain" description="SD-repeat containing protein B" evidence="5">
    <location>
        <begin position="673"/>
        <end position="736"/>
    </location>
</feature>
<organism evidence="7 8">
    <name type="scientific">Protaetiibacter mangrovi</name>
    <dbReference type="NCBI Taxonomy" id="2970926"/>
    <lineage>
        <taxon>Bacteria</taxon>
        <taxon>Bacillati</taxon>
        <taxon>Actinomycetota</taxon>
        <taxon>Actinomycetes</taxon>
        <taxon>Micrococcales</taxon>
        <taxon>Microbacteriaceae</taxon>
        <taxon>Protaetiibacter</taxon>
    </lineage>
</organism>
<keyword evidence="4" id="KW-0472">Membrane</keyword>
<evidence type="ECO:0000313" key="7">
    <source>
        <dbReference type="EMBL" id="MCS0498637.1"/>
    </source>
</evidence>
<gene>
    <name evidence="7" type="ORF">NUH29_03615</name>
</gene>
<keyword evidence="3" id="KW-0732">Signal</keyword>
<dbReference type="Gene3D" id="2.60.40.10">
    <property type="entry name" value="Immunoglobulins"/>
    <property type="match status" value="2"/>
</dbReference>
<keyword evidence="4" id="KW-0812">Transmembrane</keyword>
<proteinExistence type="predicted"/>
<evidence type="ECO:0000256" key="4">
    <source>
        <dbReference type="SAM" id="Phobius"/>
    </source>
</evidence>